<reference evidence="2 3" key="1">
    <citation type="submission" date="2017-06" db="EMBL/GenBank/DDBJ databases">
        <authorList>
            <person name="Kim H.J."/>
            <person name="Triplett B.A."/>
        </authorList>
    </citation>
    <scope>NUCLEOTIDE SEQUENCE [LARGE SCALE GENOMIC DNA]</scope>
    <source>
        <strain evidence="2 3">SCA</strain>
    </source>
</reference>
<evidence type="ECO:0000313" key="3">
    <source>
        <dbReference type="Proteomes" id="UP000198304"/>
    </source>
</evidence>
<proteinExistence type="predicted"/>
<keyword evidence="1" id="KW-0560">Oxidoreductase</keyword>
<evidence type="ECO:0000256" key="1">
    <source>
        <dbReference type="ARBA" id="ARBA00023002"/>
    </source>
</evidence>
<accession>A0A239J9C6</accession>
<gene>
    <name evidence="2" type="ORF">SAMN05446037_103412</name>
</gene>
<dbReference type="OrthoDB" id="9789125at2"/>
<keyword evidence="3" id="KW-1185">Reference proteome</keyword>
<dbReference type="GO" id="GO:0016491">
    <property type="term" value="F:oxidoreductase activity"/>
    <property type="evidence" value="ECO:0007669"/>
    <property type="project" value="UniProtKB-KW"/>
</dbReference>
<dbReference type="RefSeq" id="WP_089284905.1">
    <property type="nucleotide sequence ID" value="NZ_FZOJ01000034.1"/>
</dbReference>
<name>A0A239J9C6_9FIRM</name>
<dbReference type="AlphaFoldDB" id="A0A239J9C6"/>
<evidence type="ECO:0000313" key="2">
    <source>
        <dbReference type="EMBL" id="SNT02440.1"/>
    </source>
</evidence>
<dbReference type="SUPFAM" id="SSF53323">
    <property type="entry name" value="Pyruvate-ferredoxin oxidoreductase, PFOR, domain III"/>
    <property type="match status" value="1"/>
</dbReference>
<protein>
    <submittedName>
        <fullName evidence="2">Uncharacterized protein</fullName>
    </submittedName>
</protein>
<dbReference type="Proteomes" id="UP000198304">
    <property type="component" value="Unassembled WGS sequence"/>
</dbReference>
<sequence>MPILNGRFDYPAGLVEDLHALVNTKIINAADKAKELGNPNVMNFILLGALIKSMGLEEIA</sequence>
<dbReference type="InterPro" id="IPR002869">
    <property type="entry name" value="Pyrv_flavodox_OxRed_cen"/>
</dbReference>
<dbReference type="EMBL" id="FZOJ01000034">
    <property type="protein sequence ID" value="SNT02440.1"/>
    <property type="molecule type" value="Genomic_DNA"/>
</dbReference>
<organism evidence="2 3">
    <name type="scientific">Anaerovirgula multivorans</name>
    <dbReference type="NCBI Taxonomy" id="312168"/>
    <lineage>
        <taxon>Bacteria</taxon>
        <taxon>Bacillati</taxon>
        <taxon>Bacillota</taxon>
        <taxon>Clostridia</taxon>
        <taxon>Peptostreptococcales</taxon>
        <taxon>Natronincolaceae</taxon>
        <taxon>Anaerovirgula</taxon>
    </lineage>
</organism>